<evidence type="ECO:0000313" key="1">
    <source>
        <dbReference type="EMBL" id="AFL90241.1"/>
    </source>
</evidence>
<protein>
    <submittedName>
        <fullName evidence="1">Uncharacterized protein</fullName>
    </submittedName>
</protein>
<accession>I3ZLX3</accession>
<keyword evidence="2" id="KW-1185">Reference proteome</keyword>
<dbReference type="KEGG" id="trs:Terro_4033"/>
<dbReference type="HOGENOM" id="CLU_3104838_0_0_0"/>
<dbReference type="AlphaFoldDB" id="I3ZLX3"/>
<proteinExistence type="predicted"/>
<organism evidence="1 2">
    <name type="scientific">Terriglobus roseus (strain DSM 18391 / NRRL B-41598 / KBS 63)</name>
    <dbReference type="NCBI Taxonomy" id="926566"/>
    <lineage>
        <taxon>Bacteria</taxon>
        <taxon>Pseudomonadati</taxon>
        <taxon>Acidobacteriota</taxon>
        <taxon>Terriglobia</taxon>
        <taxon>Terriglobales</taxon>
        <taxon>Acidobacteriaceae</taxon>
        <taxon>Terriglobus</taxon>
    </lineage>
</organism>
<gene>
    <name evidence="1" type="ordered locus">Terro_4033</name>
</gene>
<reference evidence="1 2" key="1">
    <citation type="submission" date="2012-06" db="EMBL/GenBank/DDBJ databases">
        <title>Complete genome of Terriglobus roseus DSM 18391.</title>
        <authorList>
            <consortium name="US DOE Joint Genome Institute (JGI-PGF)"/>
            <person name="Lucas S."/>
            <person name="Copeland A."/>
            <person name="Lapidus A."/>
            <person name="Glavina del Rio T."/>
            <person name="Dalin E."/>
            <person name="Tice H."/>
            <person name="Bruce D."/>
            <person name="Goodwin L."/>
            <person name="Pitluck S."/>
            <person name="Peters L."/>
            <person name="Mikhailova N."/>
            <person name="Munk A.C.C."/>
            <person name="Kyrpides N."/>
            <person name="Mavromatis K."/>
            <person name="Ivanova N."/>
            <person name="Brettin T."/>
            <person name="Detter J.C."/>
            <person name="Han C."/>
            <person name="Larimer F."/>
            <person name="Land M."/>
            <person name="Hauser L."/>
            <person name="Markowitz V."/>
            <person name="Cheng J.-F."/>
            <person name="Hugenholtz P."/>
            <person name="Woyke T."/>
            <person name="Wu D."/>
            <person name="Brambilla E."/>
            <person name="Klenk H.-P."/>
            <person name="Eisen J.A."/>
        </authorList>
    </citation>
    <scope>NUCLEOTIDE SEQUENCE [LARGE SCALE GENOMIC DNA]</scope>
    <source>
        <strain evidence="2">DSM 18391 / NRRL B-41598 / KBS 63</strain>
    </source>
</reference>
<dbReference type="Proteomes" id="UP000006056">
    <property type="component" value="Chromosome"/>
</dbReference>
<dbReference type="RefSeq" id="WP_014787501.1">
    <property type="nucleotide sequence ID" value="NC_018014.1"/>
</dbReference>
<evidence type="ECO:0000313" key="2">
    <source>
        <dbReference type="Proteomes" id="UP000006056"/>
    </source>
</evidence>
<dbReference type="EMBL" id="CP003379">
    <property type="protein sequence ID" value="AFL90241.1"/>
    <property type="molecule type" value="Genomic_DNA"/>
</dbReference>
<name>I3ZLX3_TERRK</name>
<sequence length="51" mass="5535">MKLKEATSVQAMTAHKNTKIWIAPQLEVARIAVVTKSGTNNASDDLFTFAS</sequence>